<keyword evidence="1" id="KW-1133">Transmembrane helix</keyword>
<dbReference type="InterPro" id="IPR055568">
    <property type="entry name" value="DUF7144"/>
</dbReference>
<keyword evidence="4" id="KW-1185">Reference proteome</keyword>
<reference evidence="3 4" key="1">
    <citation type="submission" date="2019-06" db="EMBL/GenBank/DDBJ databases">
        <title>Sequencing the genomes of 1000 actinobacteria strains.</title>
        <authorList>
            <person name="Klenk H.-P."/>
        </authorList>
    </citation>
    <scope>NUCLEOTIDE SEQUENCE [LARGE SCALE GENOMIC DNA]</scope>
    <source>
        <strain evidence="3 4">DSM 45301</strain>
    </source>
</reference>
<dbReference type="EMBL" id="VFPA01000001">
    <property type="protein sequence ID" value="TQM13621.1"/>
    <property type="molecule type" value="Genomic_DNA"/>
</dbReference>
<dbReference type="Pfam" id="PF23636">
    <property type="entry name" value="DUF7144"/>
    <property type="match status" value="1"/>
</dbReference>
<accession>A0A543DWC9</accession>
<evidence type="ECO:0000313" key="4">
    <source>
        <dbReference type="Proteomes" id="UP000315677"/>
    </source>
</evidence>
<comment type="caution">
    <text evidence="3">The sequence shown here is derived from an EMBL/GenBank/DDBJ whole genome shotgun (WGS) entry which is preliminary data.</text>
</comment>
<feature type="transmembrane region" description="Helical" evidence="1">
    <location>
        <begin position="117"/>
        <end position="136"/>
    </location>
</feature>
<organism evidence="3 4">
    <name type="scientific">Pseudonocardia kunmingensis</name>
    <dbReference type="NCBI Taxonomy" id="630975"/>
    <lineage>
        <taxon>Bacteria</taxon>
        <taxon>Bacillati</taxon>
        <taxon>Actinomycetota</taxon>
        <taxon>Actinomycetes</taxon>
        <taxon>Pseudonocardiales</taxon>
        <taxon>Pseudonocardiaceae</taxon>
        <taxon>Pseudonocardia</taxon>
    </lineage>
</organism>
<sequence length="139" mass="14729">MSTSQSPSAGYTPVTHGSRWMAGFALFAGVIMLALGVYHALAGIAAIVGDEIYVTAPEDVYTFDLTSWGWIHLVLGVLVALAGGAVLSGRLWGRVVGIVVAALSMIANFVFIPYYPIWSLVMIPLCVAVIWALAVYDPA</sequence>
<proteinExistence type="predicted"/>
<dbReference type="Proteomes" id="UP000315677">
    <property type="component" value="Unassembled WGS sequence"/>
</dbReference>
<evidence type="ECO:0000313" key="3">
    <source>
        <dbReference type="EMBL" id="TQM13621.1"/>
    </source>
</evidence>
<dbReference type="RefSeq" id="WP_246106205.1">
    <property type="nucleotide sequence ID" value="NZ_VFPA01000001.1"/>
</dbReference>
<feature type="transmembrane region" description="Helical" evidence="1">
    <location>
        <begin position="21"/>
        <end position="48"/>
    </location>
</feature>
<evidence type="ECO:0000256" key="1">
    <source>
        <dbReference type="SAM" id="Phobius"/>
    </source>
</evidence>
<protein>
    <recommendedName>
        <fullName evidence="2">DUF7144 domain-containing protein</fullName>
    </recommendedName>
</protein>
<feature type="transmembrane region" description="Helical" evidence="1">
    <location>
        <begin position="95"/>
        <end position="111"/>
    </location>
</feature>
<keyword evidence="1" id="KW-0812">Transmembrane</keyword>
<feature type="domain" description="DUF7144" evidence="2">
    <location>
        <begin position="25"/>
        <end position="137"/>
    </location>
</feature>
<feature type="transmembrane region" description="Helical" evidence="1">
    <location>
        <begin position="68"/>
        <end position="88"/>
    </location>
</feature>
<keyword evidence="1" id="KW-0472">Membrane</keyword>
<dbReference type="AlphaFoldDB" id="A0A543DWC9"/>
<evidence type="ECO:0000259" key="2">
    <source>
        <dbReference type="Pfam" id="PF23636"/>
    </source>
</evidence>
<name>A0A543DWC9_9PSEU</name>
<gene>
    <name evidence="3" type="ORF">FB558_0374</name>
</gene>